<evidence type="ECO:0000256" key="1">
    <source>
        <dbReference type="SAM" id="MobiDB-lite"/>
    </source>
</evidence>
<feature type="compositionally biased region" description="Basic residues" evidence="1">
    <location>
        <begin position="210"/>
        <end position="222"/>
    </location>
</feature>
<name>A0A6J4IRN1_9ACTN</name>
<feature type="region of interest" description="Disordered" evidence="1">
    <location>
        <begin position="1"/>
        <end position="61"/>
    </location>
</feature>
<organism evidence="2">
    <name type="scientific">uncultured Acidimicrobiales bacterium</name>
    <dbReference type="NCBI Taxonomy" id="310071"/>
    <lineage>
        <taxon>Bacteria</taxon>
        <taxon>Bacillati</taxon>
        <taxon>Actinomycetota</taxon>
        <taxon>Acidimicrobiia</taxon>
        <taxon>Acidimicrobiales</taxon>
        <taxon>environmental samples</taxon>
    </lineage>
</organism>
<protein>
    <submittedName>
        <fullName evidence="2">Uncharacterized protein</fullName>
    </submittedName>
</protein>
<feature type="compositionally biased region" description="Low complexity" evidence="1">
    <location>
        <begin position="107"/>
        <end position="120"/>
    </location>
</feature>
<feature type="region of interest" description="Disordered" evidence="1">
    <location>
        <begin position="73"/>
        <end position="127"/>
    </location>
</feature>
<accession>A0A6J4IRN1</accession>
<gene>
    <name evidence="2" type="ORF">AVDCRST_MAG76-2629</name>
</gene>
<feature type="compositionally biased region" description="Low complexity" evidence="1">
    <location>
        <begin position="281"/>
        <end position="297"/>
    </location>
</feature>
<feature type="compositionally biased region" description="Basic residues" evidence="1">
    <location>
        <begin position="13"/>
        <end position="29"/>
    </location>
</feature>
<feature type="compositionally biased region" description="Low complexity" evidence="1">
    <location>
        <begin position="171"/>
        <end position="181"/>
    </location>
</feature>
<dbReference type="EMBL" id="CADCSZ010000161">
    <property type="protein sequence ID" value="CAA9257319.1"/>
    <property type="molecule type" value="Genomic_DNA"/>
</dbReference>
<evidence type="ECO:0000313" key="2">
    <source>
        <dbReference type="EMBL" id="CAA9257319.1"/>
    </source>
</evidence>
<feature type="compositionally biased region" description="Polar residues" evidence="1">
    <location>
        <begin position="314"/>
        <end position="327"/>
    </location>
</feature>
<feature type="compositionally biased region" description="Low complexity" evidence="1">
    <location>
        <begin position="82"/>
        <end position="100"/>
    </location>
</feature>
<feature type="compositionally biased region" description="Polar residues" evidence="1">
    <location>
        <begin position="252"/>
        <end position="274"/>
    </location>
</feature>
<proteinExistence type="predicted"/>
<feature type="region of interest" description="Disordered" evidence="1">
    <location>
        <begin position="171"/>
        <end position="332"/>
    </location>
</feature>
<sequence length="365" mass="38427">MASSWLLMSASRRQSKLRPSRAAATRRSRMPGAAPSRRRTVSANVAGMTRPGERSRTQPSAVFSNSWAWTIPANSSSTRNGSPSALATTTSASSRGTAEACRQPAATKTTSSSLSLGSSTMDAERRVARPWTHVKALLDCSLRSETKQKTGSPAMLSARYSTTSIVSASAHCRSSSTSTQPAPSPRVASSLSTASPRTTSDSSPGDSPGRRHSGTSRPRMGRKGASSRTCGGPDLRRCENSASATGRKGSGLSRSTARPVNTSAPRRTPSSAVSLNRRDLPTPASPATTAVAPCPSARRSRARRSSCHSCSRPTTTGHSSSRTQTSMPRMRALARSSLRHEIGASSWPARQTWAICSTGQLSPKQ</sequence>
<feature type="compositionally biased region" description="Polar residues" evidence="1">
    <location>
        <begin position="187"/>
        <end position="205"/>
    </location>
</feature>
<reference evidence="2" key="1">
    <citation type="submission" date="2020-02" db="EMBL/GenBank/DDBJ databases">
        <authorList>
            <person name="Meier V. D."/>
        </authorList>
    </citation>
    <scope>NUCLEOTIDE SEQUENCE</scope>
    <source>
        <strain evidence="2">AVDCRST_MAG76</strain>
    </source>
</reference>
<dbReference type="AlphaFoldDB" id="A0A6J4IRN1"/>